<protein>
    <recommendedName>
        <fullName evidence="13">Metalloprotease TIKI homolog</fullName>
        <ecNumber evidence="13">3.4.-.-</ecNumber>
    </recommendedName>
</protein>
<evidence type="ECO:0000256" key="11">
    <source>
        <dbReference type="ARBA" id="ARBA00023136"/>
    </source>
</evidence>
<accession>A0AAV6UVW6</accession>
<keyword evidence="11" id="KW-0472">Membrane</keyword>
<keyword evidence="9" id="KW-1133">Transmembrane helix</keyword>
<keyword evidence="16" id="KW-1185">Reference proteome</keyword>
<dbReference type="Proteomes" id="UP000827092">
    <property type="component" value="Unassembled WGS sequence"/>
</dbReference>
<keyword evidence="10 13" id="KW-0482">Metalloprotease</keyword>
<sequence length="612" mass="69395">MVLQLDSNNYVVPSEKLFLTETNGRIYINVQEKYIQQNNLQNPSFLSFRDHKMVLQLDSNNYVVPSEKLFLTATKGRIYINVQEKYIQQNNLQNPSFLPFRDHKMVLQLDSVACYMNLITSVFSYKKPSFCQKDRDPFSFLWRITNRSPPSYLFGTIHVPYTEVWPYIPEVAKTAFAASGHLLLELDLVDPATVDLLTQCQLLPDKVRLPDVIPKTLFARLEKHMEVVRTKMADWAGGKEAGEVLFKVVAGAWRRKRPVWVMLMLDSLTEAEVKGRGTPVLDLFLAQEAEKVGMGTEAVEEVEEQCGPLNSLNHSQVLFALNHTLTQHELASDHASTSTTEDLIRHYNCGDLDSTVFGQDSSVTGPVLAGPPLRLVNASSSEERRLKEDEEEARSVDEYLRKELIHNRNKRMGSRVVQIMEKNPGETLFFAFGAGHFLGNNSVLDFLQENGFQIEHLPVDAKIPKSKPKKNVQQDKLAKGQTPNSEIIFSRKGQGRRSNRQRGPIIPSLLFDTSTPTTLTTQRTKSFNDLWVRLEGSDRKSRIEIHTMGEPRGPNQAFQKWYQDGHRPNKIPYSAGAVQLNPTQLLFIITIIYSCFSAFHIDLSAKALTGIT</sequence>
<feature type="region of interest" description="Disordered" evidence="14">
    <location>
        <begin position="463"/>
        <end position="502"/>
    </location>
</feature>
<dbReference type="GO" id="GO:0016055">
    <property type="term" value="P:Wnt signaling pathway"/>
    <property type="evidence" value="ECO:0007669"/>
    <property type="project" value="UniProtKB-KW"/>
</dbReference>
<comment type="subcellular location">
    <subcellularLocation>
        <location evidence="13">Cell membrane</location>
        <topology evidence="13">Single-pass type I membrane protein</topology>
    </subcellularLocation>
    <subcellularLocation>
        <location evidence="2">Membrane</location>
        <topology evidence="2">Single-pass type I membrane protein</topology>
    </subcellularLocation>
</comment>
<evidence type="ECO:0000256" key="14">
    <source>
        <dbReference type="SAM" id="MobiDB-lite"/>
    </source>
</evidence>
<dbReference type="EMBL" id="JAFNEN010000254">
    <property type="protein sequence ID" value="KAG8187952.1"/>
    <property type="molecule type" value="Genomic_DNA"/>
</dbReference>
<evidence type="ECO:0000256" key="6">
    <source>
        <dbReference type="ARBA" id="ARBA00022723"/>
    </source>
</evidence>
<name>A0AAV6UVW6_9ARAC</name>
<dbReference type="EC" id="3.4.-.-" evidence="13"/>
<dbReference type="GO" id="GO:0004222">
    <property type="term" value="F:metalloendopeptidase activity"/>
    <property type="evidence" value="ECO:0007669"/>
    <property type="project" value="UniProtKB-UniRule"/>
</dbReference>
<dbReference type="PANTHER" id="PTHR31120">
    <property type="entry name" value="METALLOPROTEASE TIKI"/>
    <property type="match status" value="1"/>
</dbReference>
<dbReference type="InterPro" id="IPR040230">
    <property type="entry name" value="TIKI1/2-like"/>
</dbReference>
<keyword evidence="13" id="KW-0879">Wnt signaling pathway</keyword>
<dbReference type="InterPro" id="IPR002816">
    <property type="entry name" value="TraB/PrgY/GumN_fam"/>
</dbReference>
<evidence type="ECO:0000313" key="16">
    <source>
        <dbReference type="Proteomes" id="UP000827092"/>
    </source>
</evidence>
<evidence type="ECO:0000256" key="8">
    <source>
        <dbReference type="ARBA" id="ARBA00022801"/>
    </source>
</evidence>
<organism evidence="15 16">
    <name type="scientific">Oedothorax gibbosus</name>
    <dbReference type="NCBI Taxonomy" id="931172"/>
    <lineage>
        <taxon>Eukaryota</taxon>
        <taxon>Metazoa</taxon>
        <taxon>Ecdysozoa</taxon>
        <taxon>Arthropoda</taxon>
        <taxon>Chelicerata</taxon>
        <taxon>Arachnida</taxon>
        <taxon>Araneae</taxon>
        <taxon>Araneomorphae</taxon>
        <taxon>Entelegynae</taxon>
        <taxon>Araneoidea</taxon>
        <taxon>Linyphiidae</taxon>
        <taxon>Erigoninae</taxon>
        <taxon>Oedothorax</taxon>
    </lineage>
</organism>
<evidence type="ECO:0000256" key="3">
    <source>
        <dbReference type="ARBA" id="ARBA00008261"/>
    </source>
</evidence>
<keyword evidence="4 13" id="KW-0645">Protease</keyword>
<dbReference type="GO" id="GO:0030178">
    <property type="term" value="P:negative regulation of Wnt signaling pathway"/>
    <property type="evidence" value="ECO:0007669"/>
    <property type="project" value="UniProtKB-UniRule"/>
</dbReference>
<proteinExistence type="inferred from homology"/>
<comment type="cofactor">
    <cofactor evidence="1">
        <name>Co(2+)</name>
        <dbReference type="ChEBI" id="CHEBI:48828"/>
    </cofactor>
</comment>
<evidence type="ECO:0000256" key="10">
    <source>
        <dbReference type="ARBA" id="ARBA00023049"/>
    </source>
</evidence>
<comment type="function">
    <text evidence="13">Metalloprotease that acts as a negative regulator of the Wnt signaling pathway.</text>
</comment>
<gene>
    <name evidence="15" type="ORF">JTE90_027722</name>
</gene>
<keyword evidence="7 13" id="KW-0732">Signal</keyword>
<evidence type="ECO:0000256" key="9">
    <source>
        <dbReference type="ARBA" id="ARBA00022989"/>
    </source>
</evidence>
<reference evidence="15 16" key="1">
    <citation type="journal article" date="2022" name="Nat. Ecol. Evol.">
        <title>A masculinizing supergene underlies an exaggerated male reproductive morph in a spider.</title>
        <authorList>
            <person name="Hendrickx F."/>
            <person name="De Corte Z."/>
            <person name="Sonet G."/>
            <person name="Van Belleghem S.M."/>
            <person name="Kostlbacher S."/>
            <person name="Vangestel C."/>
        </authorList>
    </citation>
    <scope>NUCLEOTIDE SEQUENCE [LARGE SCALE GENOMIC DNA]</scope>
    <source>
        <strain evidence="15">W744_W776</strain>
    </source>
</reference>
<evidence type="ECO:0000256" key="5">
    <source>
        <dbReference type="ARBA" id="ARBA00022692"/>
    </source>
</evidence>
<dbReference type="PANTHER" id="PTHR31120:SF6">
    <property type="entry name" value="METALLOPROTEASE TIKI HOMOLOG"/>
    <property type="match status" value="1"/>
</dbReference>
<evidence type="ECO:0000256" key="1">
    <source>
        <dbReference type="ARBA" id="ARBA00001941"/>
    </source>
</evidence>
<keyword evidence="5" id="KW-0812">Transmembrane</keyword>
<evidence type="ECO:0000256" key="13">
    <source>
        <dbReference type="RuleBase" id="RU369069"/>
    </source>
</evidence>
<evidence type="ECO:0000256" key="4">
    <source>
        <dbReference type="ARBA" id="ARBA00022670"/>
    </source>
</evidence>
<dbReference type="AlphaFoldDB" id="A0AAV6UVW6"/>
<evidence type="ECO:0000313" key="15">
    <source>
        <dbReference type="EMBL" id="KAG8187952.1"/>
    </source>
</evidence>
<dbReference type="GO" id="GO:0006508">
    <property type="term" value="P:proteolysis"/>
    <property type="evidence" value="ECO:0007669"/>
    <property type="project" value="UniProtKB-KW"/>
</dbReference>
<keyword evidence="6 13" id="KW-0479">Metal-binding</keyword>
<dbReference type="Pfam" id="PF01963">
    <property type="entry name" value="TraB_PrgY_gumN"/>
    <property type="match status" value="1"/>
</dbReference>
<keyword evidence="13" id="KW-1003">Cell membrane</keyword>
<dbReference type="CDD" id="cd14789">
    <property type="entry name" value="Tiki"/>
    <property type="match status" value="1"/>
</dbReference>
<comment type="similarity">
    <text evidence="3 13">Belongs to the TIKI family.</text>
</comment>
<dbReference type="GO" id="GO:0046872">
    <property type="term" value="F:metal ion binding"/>
    <property type="evidence" value="ECO:0007669"/>
    <property type="project" value="UniProtKB-UniRule"/>
</dbReference>
<evidence type="ECO:0000256" key="12">
    <source>
        <dbReference type="ARBA" id="ARBA00023180"/>
    </source>
</evidence>
<evidence type="ECO:0000256" key="2">
    <source>
        <dbReference type="ARBA" id="ARBA00004479"/>
    </source>
</evidence>
<dbReference type="GO" id="GO:0005886">
    <property type="term" value="C:plasma membrane"/>
    <property type="evidence" value="ECO:0007669"/>
    <property type="project" value="UniProtKB-SubCell"/>
</dbReference>
<comment type="caution">
    <text evidence="15">The sequence shown here is derived from an EMBL/GenBank/DDBJ whole genome shotgun (WGS) entry which is preliminary data.</text>
</comment>
<comment type="cofactor">
    <cofactor evidence="13">
        <name>Mn(2+)</name>
        <dbReference type="ChEBI" id="CHEBI:29035"/>
    </cofactor>
    <cofactor evidence="13">
        <name>Co(2+)</name>
        <dbReference type="ChEBI" id="CHEBI:48828"/>
    </cofactor>
    <text evidence="13">Divalent metal cations. Mn(2+) or Co(2+).</text>
</comment>
<evidence type="ECO:0000256" key="7">
    <source>
        <dbReference type="ARBA" id="ARBA00022729"/>
    </source>
</evidence>
<keyword evidence="12" id="KW-0325">Glycoprotein</keyword>
<keyword evidence="8 13" id="KW-0378">Hydrolase</keyword>